<dbReference type="GeneID" id="37072299"/>
<feature type="compositionally biased region" description="Polar residues" evidence="1">
    <location>
        <begin position="213"/>
        <end position="223"/>
    </location>
</feature>
<dbReference type="RefSeq" id="XP_025426564.1">
    <property type="nucleotide sequence ID" value="XM_025571071.1"/>
</dbReference>
<dbReference type="AlphaFoldDB" id="A0A318ZYY8"/>
<evidence type="ECO:0000313" key="3">
    <source>
        <dbReference type="Proteomes" id="UP000248349"/>
    </source>
</evidence>
<sequence length="234" mass="23849">MSKFMHKVKDAFTGMHHSHKSSDSQSEPQSENYGSGAYDPSGTGHDAAHTGSSGAKPSADPYTSGTYGSGENTAAYEAHTGGYDSKPLGSHGSRPEYGYGAGSTTAHGEYGSAMTDSGMHTGPERFGSSDTGGMHQVEPGSYNRGSSQYEAPDTAGPFSSSATEGRTQPSFGGGGAEGGSSYNTRGAGEPTAAADDFNSGGKLDSGRLGANMMGSNMMASDNLRSAGGAQRFYR</sequence>
<dbReference type="OrthoDB" id="4439402at2759"/>
<dbReference type="EMBL" id="KZ821282">
    <property type="protein sequence ID" value="PYH40582.1"/>
    <property type="molecule type" value="Genomic_DNA"/>
</dbReference>
<protein>
    <submittedName>
        <fullName evidence="2">Uncharacterized protein</fullName>
    </submittedName>
</protein>
<gene>
    <name evidence="2" type="ORF">BP01DRAFT_208314</name>
</gene>
<dbReference type="Proteomes" id="UP000248349">
    <property type="component" value="Unassembled WGS sequence"/>
</dbReference>
<feature type="compositionally biased region" description="Polar residues" evidence="1">
    <location>
        <begin position="157"/>
        <end position="170"/>
    </location>
</feature>
<evidence type="ECO:0000256" key="1">
    <source>
        <dbReference type="SAM" id="MobiDB-lite"/>
    </source>
</evidence>
<evidence type="ECO:0000313" key="2">
    <source>
        <dbReference type="EMBL" id="PYH40582.1"/>
    </source>
</evidence>
<feature type="compositionally biased region" description="Polar residues" evidence="1">
    <location>
        <begin position="23"/>
        <end position="33"/>
    </location>
</feature>
<accession>A0A318ZYY8</accession>
<proteinExistence type="predicted"/>
<name>A0A318ZYY8_9EURO</name>
<feature type="region of interest" description="Disordered" evidence="1">
    <location>
        <begin position="1"/>
        <end position="234"/>
    </location>
</feature>
<feature type="compositionally biased region" description="Polar residues" evidence="1">
    <location>
        <begin position="50"/>
        <end position="72"/>
    </location>
</feature>
<reference evidence="2 3" key="1">
    <citation type="submission" date="2016-12" db="EMBL/GenBank/DDBJ databases">
        <title>The genomes of Aspergillus section Nigri reveals drivers in fungal speciation.</title>
        <authorList>
            <consortium name="DOE Joint Genome Institute"/>
            <person name="Vesth T.C."/>
            <person name="Nybo J."/>
            <person name="Theobald S."/>
            <person name="Brandl J."/>
            <person name="Frisvad J.C."/>
            <person name="Nielsen K.F."/>
            <person name="Lyhne E.K."/>
            <person name="Kogle M.E."/>
            <person name="Kuo A."/>
            <person name="Riley R."/>
            <person name="Clum A."/>
            <person name="Nolan M."/>
            <person name="Lipzen A."/>
            <person name="Salamov A."/>
            <person name="Henrissat B."/>
            <person name="Wiebenga A."/>
            <person name="De Vries R.P."/>
            <person name="Grigoriev I.V."/>
            <person name="Mortensen U.H."/>
            <person name="Andersen M.R."/>
            <person name="Baker S.E."/>
        </authorList>
    </citation>
    <scope>NUCLEOTIDE SEQUENCE [LARGE SCALE GENOMIC DNA]</scope>
    <source>
        <strain evidence="2 3">JOP 1030-1</strain>
    </source>
</reference>
<keyword evidence="3" id="KW-1185">Reference proteome</keyword>
<organism evidence="2 3">
    <name type="scientific">Aspergillus saccharolyticus JOP 1030-1</name>
    <dbReference type="NCBI Taxonomy" id="1450539"/>
    <lineage>
        <taxon>Eukaryota</taxon>
        <taxon>Fungi</taxon>
        <taxon>Dikarya</taxon>
        <taxon>Ascomycota</taxon>
        <taxon>Pezizomycotina</taxon>
        <taxon>Eurotiomycetes</taxon>
        <taxon>Eurotiomycetidae</taxon>
        <taxon>Eurotiales</taxon>
        <taxon>Aspergillaceae</taxon>
        <taxon>Aspergillus</taxon>
        <taxon>Aspergillus subgen. Circumdati</taxon>
    </lineage>
</organism>